<evidence type="ECO:0000259" key="2">
    <source>
        <dbReference type="Pfam" id="PF03703"/>
    </source>
</evidence>
<dbReference type="RefSeq" id="WP_099645230.1">
    <property type="nucleotide sequence ID" value="NZ_KZ319288.1"/>
</dbReference>
<protein>
    <recommendedName>
        <fullName evidence="2">YdbS-like PH domain-containing protein</fullName>
    </recommendedName>
</protein>
<feature type="transmembrane region" description="Helical" evidence="1">
    <location>
        <begin position="31"/>
        <end position="52"/>
    </location>
</feature>
<dbReference type="EMBL" id="NQXA01000002">
    <property type="protein sequence ID" value="PHQ30397.1"/>
    <property type="molecule type" value="Genomic_DNA"/>
</dbReference>
<proteinExistence type="predicted"/>
<dbReference type="OrthoDB" id="1524472at2"/>
<evidence type="ECO:0000313" key="3">
    <source>
        <dbReference type="EMBL" id="PHQ30397.1"/>
    </source>
</evidence>
<feature type="transmembrane region" description="Helical" evidence="1">
    <location>
        <begin position="58"/>
        <end position="79"/>
    </location>
</feature>
<dbReference type="Pfam" id="PF03703">
    <property type="entry name" value="bPH_2"/>
    <property type="match status" value="1"/>
</dbReference>
<accession>A0A2G1VUE0</accession>
<sequence length="173" mass="19277">MNVTFTNAPVDLDSLPDYQEIAYTKVSVKRLYKVLCIQGFLLILALIGLFLLREVTDVPYLIPGLGAGILLLFLLLMAYQYKLQGTLGYALRERDIAYRRGFIFEKITIIPFNRIQHISTSASALDRIFKISNLNIFTAGGSGSDIDIPGLTPELAARLKDKVANHIIDENDA</sequence>
<feature type="domain" description="YdbS-like PH" evidence="2">
    <location>
        <begin position="87"/>
        <end position="162"/>
    </location>
</feature>
<evidence type="ECO:0000256" key="1">
    <source>
        <dbReference type="SAM" id="Phobius"/>
    </source>
</evidence>
<keyword evidence="1" id="KW-0812">Transmembrane</keyword>
<gene>
    <name evidence="3" type="ORF">CJ305_05405</name>
</gene>
<dbReference type="PANTHER" id="PTHR34473:SF2">
    <property type="entry name" value="UPF0699 TRANSMEMBRANE PROTEIN YDBT"/>
    <property type="match status" value="1"/>
</dbReference>
<reference evidence="3 4" key="1">
    <citation type="submission" date="2017-08" db="EMBL/GenBank/DDBJ databases">
        <title>The whole genome shortgun sequences of strain Leeuwenhoekiella nanhaiensis G18 from the South China Sea.</title>
        <authorList>
            <person name="Liu Q."/>
        </authorList>
    </citation>
    <scope>NUCLEOTIDE SEQUENCE [LARGE SCALE GENOMIC DNA]</scope>
    <source>
        <strain evidence="3 4">G18</strain>
    </source>
</reference>
<evidence type="ECO:0000313" key="4">
    <source>
        <dbReference type="Proteomes" id="UP000229433"/>
    </source>
</evidence>
<keyword evidence="1" id="KW-0472">Membrane</keyword>
<dbReference type="Proteomes" id="UP000229433">
    <property type="component" value="Unassembled WGS sequence"/>
</dbReference>
<comment type="caution">
    <text evidence="3">The sequence shown here is derived from an EMBL/GenBank/DDBJ whole genome shotgun (WGS) entry which is preliminary data.</text>
</comment>
<keyword evidence="4" id="KW-1185">Reference proteome</keyword>
<name>A0A2G1VUE0_9FLAO</name>
<dbReference type="InterPro" id="IPR005182">
    <property type="entry name" value="YdbS-like_PH"/>
</dbReference>
<dbReference type="PANTHER" id="PTHR34473">
    <property type="entry name" value="UPF0699 TRANSMEMBRANE PROTEIN YDBS"/>
    <property type="match status" value="1"/>
</dbReference>
<organism evidence="3 4">
    <name type="scientific">Leeuwenhoekiella nanhaiensis</name>
    <dbReference type="NCBI Taxonomy" id="1655491"/>
    <lineage>
        <taxon>Bacteria</taxon>
        <taxon>Pseudomonadati</taxon>
        <taxon>Bacteroidota</taxon>
        <taxon>Flavobacteriia</taxon>
        <taxon>Flavobacteriales</taxon>
        <taxon>Flavobacteriaceae</taxon>
        <taxon>Leeuwenhoekiella</taxon>
    </lineage>
</organism>
<keyword evidence="1" id="KW-1133">Transmembrane helix</keyword>
<dbReference type="AlphaFoldDB" id="A0A2G1VUE0"/>